<dbReference type="EMBL" id="PXXK01000267">
    <property type="protein sequence ID" value="RFN47207.1"/>
    <property type="molecule type" value="Genomic_DNA"/>
</dbReference>
<keyword evidence="3" id="KW-1185">Reference proteome</keyword>
<evidence type="ECO:0000313" key="2">
    <source>
        <dbReference type="EMBL" id="RFN47207.1"/>
    </source>
</evidence>
<dbReference type="Proteomes" id="UP000265631">
    <property type="component" value="Unassembled WGS sequence"/>
</dbReference>
<evidence type="ECO:0000256" key="1">
    <source>
        <dbReference type="SAM" id="MobiDB-lite"/>
    </source>
</evidence>
<proteinExistence type="predicted"/>
<accession>A0A395MH33</accession>
<feature type="compositionally biased region" description="Polar residues" evidence="1">
    <location>
        <begin position="182"/>
        <end position="197"/>
    </location>
</feature>
<organism evidence="2 3">
    <name type="scientific">Fusarium flagelliforme</name>
    <dbReference type="NCBI Taxonomy" id="2675880"/>
    <lineage>
        <taxon>Eukaryota</taxon>
        <taxon>Fungi</taxon>
        <taxon>Dikarya</taxon>
        <taxon>Ascomycota</taxon>
        <taxon>Pezizomycotina</taxon>
        <taxon>Sordariomycetes</taxon>
        <taxon>Hypocreomycetidae</taxon>
        <taxon>Hypocreales</taxon>
        <taxon>Nectriaceae</taxon>
        <taxon>Fusarium</taxon>
        <taxon>Fusarium incarnatum-equiseti species complex</taxon>
    </lineage>
</organism>
<sequence length="345" mass="37819">MAQILGGMTCQAPGQGGPGLNSSDPGGVEAITQVLSDYLKTEQPESYLSKAPNGFDDALKELDASDSISLAFRRRGFWPWLAYSLADNIEHLDETLRRVSPDDLSNIVDNVSKVSVAPSLVQRIEHTLWSSKRKGRRRALLERAGIFDFPCATSSMSLPSPPSNAQKRPRAPSLDDPDEITDVTSETTQTDNVNRVRNTPRPTAGLHVHDHASQPIFIVDPQCNYSYPNASTIPLVFEQELGDIIVRSGYTASIFASFPPDPAECRLWLNVEASAVVPLAMKLYGIQIVEMEQQRAFTLPGGASVGIIGSVKLTKTKASLWDDLLGNLILPDQHWDPWDPEEEVA</sequence>
<comment type="caution">
    <text evidence="2">The sequence shown here is derived from an EMBL/GenBank/DDBJ whole genome shotgun (WGS) entry which is preliminary data.</text>
</comment>
<feature type="region of interest" description="Disordered" evidence="1">
    <location>
        <begin position="153"/>
        <end position="197"/>
    </location>
</feature>
<dbReference type="AlphaFoldDB" id="A0A395MH33"/>
<feature type="compositionally biased region" description="Polar residues" evidence="1">
    <location>
        <begin position="153"/>
        <end position="166"/>
    </location>
</feature>
<protein>
    <submittedName>
        <fullName evidence="2">Uncharacterized protein</fullName>
    </submittedName>
</protein>
<gene>
    <name evidence="2" type="ORF">FIE12Z_8549</name>
</gene>
<feature type="region of interest" description="Disordered" evidence="1">
    <location>
        <begin position="1"/>
        <end position="24"/>
    </location>
</feature>
<dbReference type="STRING" id="2594813.A0A395MH33"/>
<name>A0A395MH33_9HYPO</name>
<evidence type="ECO:0000313" key="3">
    <source>
        <dbReference type="Proteomes" id="UP000265631"/>
    </source>
</evidence>
<reference evidence="2 3" key="1">
    <citation type="journal article" date="2018" name="PLoS Pathog.">
        <title>Evolution of structural diversity of trichothecenes, a family of toxins produced by plant pathogenic and entomopathogenic fungi.</title>
        <authorList>
            <person name="Proctor R.H."/>
            <person name="McCormick S.P."/>
            <person name="Kim H.S."/>
            <person name="Cardoza R.E."/>
            <person name="Stanley A.M."/>
            <person name="Lindo L."/>
            <person name="Kelly A."/>
            <person name="Brown D.W."/>
            <person name="Lee T."/>
            <person name="Vaughan M.M."/>
            <person name="Alexander N.J."/>
            <person name="Busman M."/>
            <person name="Gutierrez S."/>
        </authorList>
    </citation>
    <scope>NUCLEOTIDE SEQUENCE [LARGE SCALE GENOMIC DNA]</scope>
    <source>
        <strain evidence="2 3">NRRL 13405</strain>
    </source>
</reference>